<comment type="caution">
    <text evidence="2">The sequence shown here is derived from an EMBL/GenBank/DDBJ whole genome shotgun (WGS) entry which is preliminary data.</text>
</comment>
<gene>
    <name evidence="2" type="ORF">DAH66_09555</name>
</gene>
<accession>A0A430G439</accession>
<evidence type="ECO:0000313" key="2">
    <source>
        <dbReference type="EMBL" id="RSY85934.1"/>
    </source>
</evidence>
<name>A0A430G439_9SPHN</name>
<proteinExistence type="predicted"/>
<dbReference type="AlphaFoldDB" id="A0A430G439"/>
<dbReference type="EMBL" id="QQYZ01000007">
    <property type="protein sequence ID" value="RSY85934.1"/>
    <property type="molecule type" value="Genomic_DNA"/>
</dbReference>
<evidence type="ECO:0000313" key="3">
    <source>
        <dbReference type="Proteomes" id="UP000287746"/>
    </source>
</evidence>
<feature type="region of interest" description="Disordered" evidence="1">
    <location>
        <begin position="1"/>
        <end position="20"/>
    </location>
</feature>
<dbReference type="Proteomes" id="UP000287746">
    <property type="component" value="Unassembled WGS sequence"/>
</dbReference>
<sequence>MEERVARPSKRNKASNIALSTDGIPPKPLKLVRSVPLIWVVELAAFPKRGVDQQVEEPVEFA</sequence>
<reference evidence="2 3" key="1">
    <citation type="submission" date="2018-07" db="EMBL/GenBank/DDBJ databases">
        <title>Genomic and Epidemiologic Investigation of an Indolent Hospital Outbreak.</title>
        <authorList>
            <person name="Johnson R.C."/>
            <person name="Deming C."/>
            <person name="Conlan S."/>
            <person name="Zellmer C.J."/>
            <person name="Michelin A.V."/>
            <person name="Lee-Lin S."/>
            <person name="Thomas P.J."/>
            <person name="Park M."/>
            <person name="Weingarten R.A."/>
            <person name="Less J."/>
            <person name="Dekker J.P."/>
            <person name="Frank K.M."/>
            <person name="Musser K.A."/>
            <person name="Mcquiston J.R."/>
            <person name="Henderson D.K."/>
            <person name="Lau A.F."/>
            <person name="Palmore T.N."/>
            <person name="Segre J.A."/>
        </authorList>
    </citation>
    <scope>NUCLEOTIDE SEQUENCE [LARGE SCALE GENOMIC DNA]</scope>
    <source>
        <strain evidence="2 3">SK-CDC1_0717</strain>
    </source>
</reference>
<protein>
    <submittedName>
        <fullName evidence="2">Uncharacterized protein</fullName>
    </submittedName>
</protein>
<organism evidence="2 3">
    <name type="scientific">Sphingomonas koreensis</name>
    <dbReference type="NCBI Taxonomy" id="93064"/>
    <lineage>
        <taxon>Bacteria</taxon>
        <taxon>Pseudomonadati</taxon>
        <taxon>Pseudomonadota</taxon>
        <taxon>Alphaproteobacteria</taxon>
        <taxon>Sphingomonadales</taxon>
        <taxon>Sphingomonadaceae</taxon>
        <taxon>Sphingomonas</taxon>
    </lineage>
</organism>
<evidence type="ECO:0000256" key="1">
    <source>
        <dbReference type="SAM" id="MobiDB-lite"/>
    </source>
</evidence>